<evidence type="ECO:0000313" key="3">
    <source>
        <dbReference type="Proteomes" id="UP001152622"/>
    </source>
</evidence>
<name>A0A9Q1E8W8_SYNKA</name>
<sequence length="422" mass="46228">MVAFKLCLDSQKSERCTEARPSVHRDCRKARTVKELGGGEVSTTSDHHPSGHLRPVYIGESSRAPAEVAWGWPLSVENKQVSEDLRDHTKAQANREGTVRTGPPNASEADRRDATGRVRSSRLASGTAPGKTRAALARVTQWQAAASAEQTPESQNAVVPLSTNAEGGGKNPGVPGDPQIAWAGDLPRAPPGPCSRRLNASPRRPQPSQHGAITALFPLEPGGRALHRCERRERYTAWDRPEQEKRPHVSPTSHALVSEPEDWIEFTSREKSLLHGPPPSPHLSTAAQHRSFVSIRLLLADFYLYRVACDPYSASFLVSQQPAAENSLTERVSEGEEITPTRHEPGGREPWRPPTPLLSLRHMHVLHTPPTLQGILSAEKNDMPRRAVHIIKHPYVLRPPDISKVVSASTSGVSPVFSRTTI</sequence>
<protein>
    <submittedName>
        <fullName evidence="2">Uncharacterized protein</fullName>
    </submittedName>
</protein>
<proteinExistence type="predicted"/>
<feature type="region of interest" description="Disordered" evidence="1">
    <location>
        <begin position="327"/>
        <end position="351"/>
    </location>
</feature>
<feature type="region of interest" description="Disordered" evidence="1">
    <location>
        <begin position="81"/>
        <end position="211"/>
    </location>
</feature>
<dbReference type="AlphaFoldDB" id="A0A9Q1E8W8"/>
<feature type="compositionally biased region" description="Polar residues" evidence="1">
    <location>
        <begin position="140"/>
        <end position="165"/>
    </location>
</feature>
<comment type="caution">
    <text evidence="2">The sequence shown here is derived from an EMBL/GenBank/DDBJ whole genome shotgun (WGS) entry which is preliminary data.</text>
</comment>
<keyword evidence="3" id="KW-1185">Reference proteome</keyword>
<dbReference type="Proteomes" id="UP001152622">
    <property type="component" value="Chromosome 21"/>
</dbReference>
<feature type="compositionally biased region" description="Basic and acidic residues" evidence="1">
    <location>
        <begin position="81"/>
        <end position="90"/>
    </location>
</feature>
<evidence type="ECO:0000256" key="1">
    <source>
        <dbReference type="SAM" id="MobiDB-lite"/>
    </source>
</evidence>
<organism evidence="2 3">
    <name type="scientific">Synaphobranchus kaupii</name>
    <name type="common">Kaup's arrowtooth eel</name>
    <dbReference type="NCBI Taxonomy" id="118154"/>
    <lineage>
        <taxon>Eukaryota</taxon>
        <taxon>Metazoa</taxon>
        <taxon>Chordata</taxon>
        <taxon>Craniata</taxon>
        <taxon>Vertebrata</taxon>
        <taxon>Euteleostomi</taxon>
        <taxon>Actinopterygii</taxon>
        <taxon>Neopterygii</taxon>
        <taxon>Teleostei</taxon>
        <taxon>Anguilliformes</taxon>
        <taxon>Synaphobranchidae</taxon>
        <taxon>Synaphobranchus</taxon>
    </lineage>
</organism>
<accession>A0A9Q1E8W8</accession>
<feature type="compositionally biased region" description="Basic and acidic residues" evidence="1">
    <location>
        <begin position="237"/>
        <end position="247"/>
    </location>
</feature>
<feature type="region of interest" description="Disordered" evidence="1">
    <location>
        <begin position="36"/>
        <end position="56"/>
    </location>
</feature>
<feature type="region of interest" description="Disordered" evidence="1">
    <location>
        <begin position="237"/>
        <end position="256"/>
    </location>
</feature>
<gene>
    <name evidence="2" type="ORF">SKAU_G00400380</name>
</gene>
<evidence type="ECO:0000313" key="2">
    <source>
        <dbReference type="EMBL" id="KAJ8334399.1"/>
    </source>
</evidence>
<dbReference type="EMBL" id="JAINUF010000021">
    <property type="protein sequence ID" value="KAJ8334399.1"/>
    <property type="molecule type" value="Genomic_DNA"/>
</dbReference>
<reference evidence="2" key="1">
    <citation type="journal article" date="2023" name="Science">
        <title>Genome structures resolve the early diversification of teleost fishes.</title>
        <authorList>
            <person name="Parey E."/>
            <person name="Louis A."/>
            <person name="Montfort J."/>
            <person name="Bouchez O."/>
            <person name="Roques C."/>
            <person name="Iampietro C."/>
            <person name="Lluch J."/>
            <person name="Castinel A."/>
            <person name="Donnadieu C."/>
            <person name="Desvignes T."/>
            <person name="Floi Bucao C."/>
            <person name="Jouanno E."/>
            <person name="Wen M."/>
            <person name="Mejri S."/>
            <person name="Dirks R."/>
            <person name="Jansen H."/>
            <person name="Henkel C."/>
            <person name="Chen W.J."/>
            <person name="Zahm M."/>
            <person name="Cabau C."/>
            <person name="Klopp C."/>
            <person name="Thompson A.W."/>
            <person name="Robinson-Rechavi M."/>
            <person name="Braasch I."/>
            <person name="Lecointre G."/>
            <person name="Bobe J."/>
            <person name="Postlethwait J.H."/>
            <person name="Berthelot C."/>
            <person name="Roest Crollius H."/>
            <person name="Guiguen Y."/>
        </authorList>
    </citation>
    <scope>NUCLEOTIDE SEQUENCE</scope>
    <source>
        <strain evidence="2">WJC10195</strain>
    </source>
</reference>
<feature type="compositionally biased region" description="Basic and acidic residues" evidence="1">
    <location>
        <begin position="331"/>
        <end position="351"/>
    </location>
</feature>